<evidence type="ECO:0000256" key="1">
    <source>
        <dbReference type="SAM" id="MobiDB-lite"/>
    </source>
</evidence>
<reference evidence="2 3" key="1">
    <citation type="submission" date="2017-08" db="EMBL/GenBank/DDBJ databases">
        <authorList>
            <person name="de Groot N.N."/>
        </authorList>
    </citation>
    <scope>NUCLEOTIDE SEQUENCE [LARGE SCALE GENOMIC DNA]</scope>
    <source>
        <strain evidence="2 3">JC85</strain>
    </source>
</reference>
<sequence>MSDRSSSAEVRNPLLRLPAAQKMRSLSPEARAVLAELLRELSFDARERAERSWRQNKAPMAVYWKAVAVYAGHLYRIARLTGARCERASATRASEAEVGDGAPGHDTPRSDPR</sequence>
<protein>
    <submittedName>
        <fullName evidence="2">Uncharacterized protein</fullName>
    </submittedName>
</protein>
<organism evidence="2 3">
    <name type="scientific">Rhizobium subbaraonis</name>
    <dbReference type="NCBI Taxonomy" id="908946"/>
    <lineage>
        <taxon>Bacteria</taxon>
        <taxon>Pseudomonadati</taxon>
        <taxon>Pseudomonadota</taxon>
        <taxon>Alphaproteobacteria</taxon>
        <taxon>Hyphomicrobiales</taxon>
        <taxon>Rhizobiaceae</taxon>
        <taxon>Rhizobium/Agrobacterium group</taxon>
        <taxon>Rhizobium</taxon>
    </lineage>
</organism>
<dbReference type="Proteomes" id="UP000219167">
    <property type="component" value="Unassembled WGS sequence"/>
</dbReference>
<evidence type="ECO:0000313" key="3">
    <source>
        <dbReference type="Proteomes" id="UP000219167"/>
    </source>
</evidence>
<dbReference type="EMBL" id="OBQD01000016">
    <property type="protein sequence ID" value="SOC45612.1"/>
    <property type="molecule type" value="Genomic_DNA"/>
</dbReference>
<feature type="region of interest" description="Disordered" evidence="1">
    <location>
        <begin position="88"/>
        <end position="113"/>
    </location>
</feature>
<evidence type="ECO:0000313" key="2">
    <source>
        <dbReference type="EMBL" id="SOC45612.1"/>
    </source>
</evidence>
<dbReference type="AlphaFoldDB" id="A0A285UUV3"/>
<proteinExistence type="predicted"/>
<accession>A0A285UUV3</accession>
<keyword evidence="3" id="KW-1185">Reference proteome</keyword>
<gene>
    <name evidence="2" type="ORF">SAMN05892877_116139</name>
</gene>
<name>A0A285UUV3_9HYPH</name>